<evidence type="ECO:0000313" key="2">
    <source>
        <dbReference type="Proteomes" id="UP001229355"/>
    </source>
</evidence>
<reference evidence="1 2" key="1">
    <citation type="submission" date="2023-03" db="EMBL/GenBank/DDBJ databases">
        <authorList>
            <person name="Kaur S."/>
            <person name="Espinosa-Saiz D."/>
            <person name="Velazquez E."/>
            <person name="Menendez E."/>
            <person name="diCenzo G.C."/>
        </authorList>
    </citation>
    <scope>NUCLEOTIDE SEQUENCE [LARGE SCALE GENOMIC DNA]</scope>
    <source>
        <strain evidence="1 2">LMG 24692</strain>
    </source>
</reference>
<proteinExistence type="predicted"/>
<dbReference type="RefSeq" id="WP_280660670.1">
    <property type="nucleotide sequence ID" value="NZ_CP120373.1"/>
</dbReference>
<accession>A0ABY8DF67</accession>
<protein>
    <submittedName>
        <fullName evidence="1">Uncharacterized protein</fullName>
    </submittedName>
</protein>
<gene>
    <name evidence="1" type="ORF">PZN02_001186</name>
</gene>
<dbReference type="Proteomes" id="UP001229355">
    <property type="component" value="Chromosome 1"/>
</dbReference>
<dbReference type="EMBL" id="CP120373">
    <property type="protein sequence ID" value="WEX88677.1"/>
    <property type="molecule type" value="Genomic_DNA"/>
</dbReference>
<sequence>MLPRNIPLLLFEQLQEGLTVFRPELRQIKEMDHRFNEAVIQIIESMGLDRPDPGVSLSKVEILQELPHGPR</sequence>
<keyword evidence="2" id="KW-1185">Reference proteome</keyword>
<organism evidence="1 2">
    <name type="scientific">Sinorhizobium garamanticum</name>
    <dbReference type="NCBI Taxonomy" id="680247"/>
    <lineage>
        <taxon>Bacteria</taxon>
        <taxon>Pseudomonadati</taxon>
        <taxon>Pseudomonadota</taxon>
        <taxon>Alphaproteobacteria</taxon>
        <taxon>Hyphomicrobiales</taxon>
        <taxon>Rhizobiaceae</taxon>
        <taxon>Sinorhizobium/Ensifer group</taxon>
        <taxon>Sinorhizobium</taxon>
    </lineage>
</organism>
<evidence type="ECO:0000313" key="1">
    <source>
        <dbReference type="EMBL" id="WEX88677.1"/>
    </source>
</evidence>
<name>A0ABY8DF67_9HYPH</name>